<dbReference type="InterPro" id="IPR036597">
    <property type="entry name" value="Fido-like_dom_sf"/>
</dbReference>
<organism evidence="4 5">
    <name type="scientific">Blattamonas nauphoetae</name>
    <dbReference type="NCBI Taxonomy" id="2049346"/>
    <lineage>
        <taxon>Eukaryota</taxon>
        <taxon>Metamonada</taxon>
        <taxon>Preaxostyla</taxon>
        <taxon>Oxymonadida</taxon>
        <taxon>Blattamonas</taxon>
    </lineage>
</organism>
<evidence type="ECO:0000256" key="3">
    <source>
        <dbReference type="SAM" id="Phobius"/>
    </source>
</evidence>
<proteinExistence type="predicted"/>
<dbReference type="Proteomes" id="UP001281761">
    <property type="component" value="Unassembled WGS sequence"/>
</dbReference>
<dbReference type="EMBL" id="JARBJD010000010">
    <property type="protein sequence ID" value="KAK2962679.1"/>
    <property type="molecule type" value="Genomic_DNA"/>
</dbReference>
<protein>
    <submittedName>
        <fullName evidence="4">Uncharacterized protein</fullName>
    </submittedName>
</protein>
<feature type="coiled-coil region" evidence="1">
    <location>
        <begin position="134"/>
        <end position="161"/>
    </location>
</feature>
<feature type="region of interest" description="Disordered" evidence="2">
    <location>
        <begin position="440"/>
        <end position="508"/>
    </location>
</feature>
<feature type="region of interest" description="Disordered" evidence="2">
    <location>
        <begin position="1"/>
        <end position="26"/>
    </location>
</feature>
<gene>
    <name evidence="4" type="ORF">BLNAU_2512</name>
</gene>
<evidence type="ECO:0000256" key="1">
    <source>
        <dbReference type="SAM" id="Coils"/>
    </source>
</evidence>
<feature type="compositionally biased region" description="Basic and acidic residues" evidence="2">
    <location>
        <begin position="495"/>
        <end position="508"/>
    </location>
</feature>
<evidence type="ECO:0000256" key="2">
    <source>
        <dbReference type="SAM" id="MobiDB-lite"/>
    </source>
</evidence>
<comment type="caution">
    <text evidence="4">The sequence shown here is derived from an EMBL/GenBank/DDBJ whole genome shotgun (WGS) entry which is preliminary data.</text>
</comment>
<dbReference type="Gene3D" id="1.10.3290.10">
    <property type="entry name" value="Fido-like domain"/>
    <property type="match status" value="1"/>
</dbReference>
<keyword evidence="3" id="KW-1133">Transmembrane helix</keyword>
<evidence type="ECO:0000313" key="5">
    <source>
        <dbReference type="Proteomes" id="UP001281761"/>
    </source>
</evidence>
<feature type="region of interest" description="Disordered" evidence="2">
    <location>
        <begin position="62"/>
        <end position="83"/>
    </location>
</feature>
<reference evidence="4 5" key="1">
    <citation type="journal article" date="2022" name="bioRxiv">
        <title>Genomics of Preaxostyla Flagellates Illuminates Evolutionary Transitions and the Path Towards Mitochondrial Loss.</title>
        <authorList>
            <person name="Novak L.V.F."/>
            <person name="Treitli S.C."/>
            <person name="Pyrih J."/>
            <person name="Halakuc P."/>
            <person name="Pipaliya S.V."/>
            <person name="Vacek V."/>
            <person name="Brzon O."/>
            <person name="Soukal P."/>
            <person name="Eme L."/>
            <person name="Dacks J.B."/>
            <person name="Karnkowska A."/>
            <person name="Elias M."/>
            <person name="Hampl V."/>
        </authorList>
    </citation>
    <scope>NUCLEOTIDE SEQUENCE [LARGE SCALE GENOMIC DNA]</scope>
    <source>
        <strain evidence="4">NAU3</strain>
        <tissue evidence="4">Gut</tissue>
    </source>
</reference>
<keyword evidence="1" id="KW-0175">Coiled coil</keyword>
<sequence length="952" mass="108274">MAKSKSRTPAQEPRKRPPPPPPKKQKSFCSKYGATFVAISCTIACVVVAQILYNRFGKDASSIPTKASDDSPDSKTYNGQPIPPLNDVLAKNSTLDLFRYTQFLSQHFREDPNTWRANLELFKRVNSPESSLFFVDMLEKQEEFKDEMEKERERINEIGEALYDNFRKEEAEFMNATEEEILNRFVAVRPMSIQNDFKTEPVQDRTKQKENIVFDHSKDGEIGKDLSHIDQFENDVKKTTFIGGPRRRATIGDLIEIEDNLLNTLSWKFRYSLEQFDSKEIEHAYTMHSLNNTSLPRNDTEEEALDWLHQKHEVNRHFQDWVAGALAVDMISNGGALPLSGAERMKLEDYIVELVGTVDNVRRMQLMNDLDVLSAPMIPQEFIPVEKQNAENTPNDAETNPIRRRRSILPIENATKVKFLFNDYLDMIVFVRSSLMKAEMKRQEDRRDEQIAAAKNETKPTSETSEKPVTTKPSEEQSTETEPKDVDAEPELTEEELKAKEEEKAKEEAEAYERLADLQLFTPQVMLSMHEIISQSARTVFVDKPYLINDLILENSGKFRNTPAHEITADGKKIARCPVLSIQEQMSLLLQVTRMMLSQIASIRDETYTSPFQQPKPIQLSPVVSPACLAAWFIREFMGISPFEGYNEIMAQMYASAIMMRFGGMPMMLFDPNTMGQKEYEESEGGKCDHVWIRAGPEGTKSKVCLGKGSSEFRGAYIRSLRQKSLVPLVELILTQQEIAMVRMEGHLKGNVPQKESDDQKKKTVEVEEAGKRIKEVLKDVCETAAARRNKKLEAEYNETVTEKSIGFNPSFVVNVDSYPISPNLYFFPPAETSSGHSDLGLIEFRKIKPNPHHSLLLHVSLVSPPEVARAVCIRVIEISHPYSPVEMDDAFFIHLDEDGGLGPDVTGPTLDGVEFTETVNEDGDKVLLLGKKNWKKRLVEWTEGQIGTVFD</sequence>
<evidence type="ECO:0000313" key="4">
    <source>
        <dbReference type="EMBL" id="KAK2962679.1"/>
    </source>
</evidence>
<feature type="transmembrane region" description="Helical" evidence="3">
    <location>
        <begin position="32"/>
        <end position="53"/>
    </location>
</feature>
<keyword evidence="3" id="KW-0472">Membrane</keyword>
<keyword evidence="5" id="KW-1185">Reference proteome</keyword>
<accession>A0ABQ9YG25</accession>
<name>A0ABQ9YG25_9EUKA</name>
<feature type="compositionally biased region" description="Basic and acidic residues" evidence="2">
    <location>
        <begin position="440"/>
        <end position="466"/>
    </location>
</feature>
<keyword evidence="3" id="KW-0812">Transmembrane</keyword>